<keyword evidence="1" id="KW-0812">Transmembrane</keyword>
<sequence length="51" mass="5668">MFLSPASVQVLSLGVFRRSLIPPVSFQLIPFAAWLVFVVFVLVGCCLVLTW</sequence>
<feature type="transmembrane region" description="Helical" evidence="1">
    <location>
        <begin position="27"/>
        <end position="49"/>
    </location>
</feature>
<evidence type="ECO:0000256" key="1">
    <source>
        <dbReference type="SAM" id="Phobius"/>
    </source>
</evidence>
<protein>
    <submittedName>
        <fullName evidence="2">Uncharacterized protein</fullName>
    </submittedName>
</protein>
<keyword evidence="1" id="KW-1133">Transmembrane helix</keyword>
<evidence type="ECO:0000313" key="2">
    <source>
        <dbReference type="EMBL" id="VDC67047.1"/>
    </source>
</evidence>
<reference evidence="2" key="1">
    <citation type="submission" date="2018-11" db="EMBL/GenBank/DDBJ databases">
        <authorList>
            <consortium name="Genoscope - CEA"/>
            <person name="William W."/>
        </authorList>
    </citation>
    <scope>NUCLEOTIDE SEQUENCE</scope>
</reference>
<name>A0A3P5YH78_BRACM</name>
<dbReference type="EMBL" id="LR031569">
    <property type="protein sequence ID" value="VDC67047.1"/>
    <property type="molecule type" value="Genomic_DNA"/>
</dbReference>
<gene>
    <name evidence="2" type="ORF">BRAA06T25587Z</name>
</gene>
<organism evidence="2">
    <name type="scientific">Brassica campestris</name>
    <name type="common">Field mustard</name>
    <dbReference type="NCBI Taxonomy" id="3711"/>
    <lineage>
        <taxon>Eukaryota</taxon>
        <taxon>Viridiplantae</taxon>
        <taxon>Streptophyta</taxon>
        <taxon>Embryophyta</taxon>
        <taxon>Tracheophyta</taxon>
        <taxon>Spermatophyta</taxon>
        <taxon>Magnoliopsida</taxon>
        <taxon>eudicotyledons</taxon>
        <taxon>Gunneridae</taxon>
        <taxon>Pentapetalae</taxon>
        <taxon>rosids</taxon>
        <taxon>malvids</taxon>
        <taxon>Brassicales</taxon>
        <taxon>Brassicaceae</taxon>
        <taxon>Brassiceae</taxon>
        <taxon>Brassica</taxon>
    </lineage>
</organism>
<dbReference type="AlphaFoldDB" id="A0A3P5YH78"/>
<proteinExistence type="predicted"/>
<keyword evidence="1" id="KW-0472">Membrane</keyword>
<accession>A0A3P5YH78</accession>